<dbReference type="GO" id="GO:0009014">
    <property type="term" value="F:succinyl-diaminopimelate desuccinylase activity"/>
    <property type="evidence" value="ECO:0007669"/>
    <property type="project" value="UniProtKB-EC"/>
</dbReference>
<reference evidence="13 14" key="1">
    <citation type="submission" date="2020-04" db="EMBL/GenBank/DDBJ databases">
        <title>Description of novel Gluconacetobacter.</title>
        <authorList>
            <person name="Sombolestani A."/>
        </authorList>
    </citation>
    <scope>NUCLEOTIDE SEQUENCE [LARGE SCALE GENOMIC DNA]</scope>
    <source>
        <strain evidence="13 14">LMG 7603</strain>
    </source>
</reference>
<evidence type="ECO:0000256" key="1">
    <source>
        <dbReference type="ARBA" id="ARBA00001941"/>
    </source>
</evidence>
<evidence type="ECO:0000256" key="7">
    <source>
        <dbReference type="ARBA" id="ARBA00022723"/>
    </source>
</evidence>
<dbReference type="InterPro" id="IPR001261">
    <property type="entry name" value="ArgE/DapE_CS"/>
</dbReference>
<keyword evidence="8" id="KW-0378">Hydrolase</keyword>
<dbReference type="RefSeq" id="WP_012553424.1">
    <property type="nucleotide sequence ID" value="NZ_JABEQG010000050.1"/>
</dbReference>
<dbReference type="PROSITE" id="PS00758">
    <property type="entry name" value="ARGE_DAPE_CPG2_1"/>
    <property type="match status" value="1"/>
</dbReference>
<keyword evidence="9" id="KW-0862">Zinc</keyword>
<comment type="pathway">
    <text evidence="3">Amino-acid biosynthesis; L-lysine biosynthesis via DAP pathway; LL-2,6-diaminopimelate from (S)-tetrahydrodipicolinate (succinylase route): step 3/3.</text>
</comment>
<comment type="caution">
    <text evidence="13">The sequence shown here is derived from an EMBL/GenBank/DDBJ whole genome shotgun (WGS) entry which is preliminary data.</text>
</comment>
<comment type="similarity">
    <text evidence="4">Belongs to the peptidase M20A family.</text>
</comment>
<evidence type="ECO:0000313" key="14">
    <source>
        <dbReference type="Proteomes" id="UP000550787"/>
    </source>
</evidence>
<evidence type="ECO:0000259" key="12">
    <source>
        <dbReference type="Pfam" id="PF07687"/>
    </source>
</evidence>
<evidence type="ECO:0000256" key="2">
    <source>
        <dbReference type="ARBA" id="ARBA00001947"/>
    </source>
</evidence>
<dbReference type="UniPathway" id="UPA00034">
    <property type="reaction ID" value="UER00021"/>
</dbReference>
<dbReference type="NCBIfam" id="TIGR01910">
    <property type="entry name" value="DapE-ArgE"/>
    <property type="match status" value="1"/>
</dbReference>
<dbReference type="InterPro" id="IPR036264">
    <property type="entry name" value="Bact_exopeptidase_dim_dom"/>
</dbReference>
<name>A0A7W4NHQ9_GLUDI</name>
<keyword evidence="10" id="KW-0170">Cobalt</keyword>
<evidence type="ECO:0000256" key="11">
    <source>
        <dbReference type="ARBA" id="ARBA00051301"/>
    </source>
</evidence>
<dbReference type="InterPro" id="IPR050072">
    <property type="entry name" value="Peptidase_M20A"/>
</dbReference>
<dbReference type="Pfam" id="PF07687">
    <property type="entry name" value="M20_dimer"/>
    <property type="match status" value="1"/>
</dbReference>
<feature type="domain" description="Peptidase M20 dimerisation" evidence="12">
    <location>
        <begin position="202"/>
        <end position="306"/>
    </location>
</feature>
<dbReference type="SUPFAM" id="SSF55031">
    <property type="entry name" value="Bacterial exopeptidase dimerisation domain"/>
    <property type="match status" value="1"/>
</dbReference>
<organism evidence="13 14">
    <name type="scientific">Gluconacetobacter diazotrophicus</name>
    <name type="common">Acetobacter diazotrophicus</name>
    <dbReference type="NCBI Taxonomy" id="33996"/>
    <lineage>
        <taxon>Bacteria</taxon>
        <taxon>Pseudomonadati</taxon>
        <taxon>Pseudomonadota</taxon>
        <taxon>Alphaproteobacteria</taxon>
        <taxon>Acetobacterales</taxon>
        <taxon>Acetobacteraceae</taxon>
        <taxon>Gluconacetobacter</taxon>
    </lineage>
</organism>
<comment type="cofactor">
    <cofactor evidence="2">
        <name>Zn(2+)</name>
        <dbReference type="ChEBI" id="CHEBI:29105"/>
    </cofactor>
</comment>
<evidence type="ECO:0000256" key="8">
    <source>
        <dbReference type="ARBA" id="ARBA00022801"/>
    </source>
</evidence>
<dbReference type="InterPro" id="IPR011650">
    <property type="entry name" value="Peptidase_M20_dimer"/>
</dbReference>
<dbReference type="EC" id="3.5.1.18" evidence="5"/>
<evidence type="ECO:0000256" key="10">
    <source>
        <dbReference type="ARBA" id="ARBA00023285"/>
    </source>
</evidence>
<dbReference type="GO" id="GO:0046872">
    <property type="term" value="F:metal ion binding"/>
    <property type="evidence" value="ECO:0007669"/>
    <property type="project" value="UniProtKB-KW"/>
</dbReference>
<dbReference type="SUPFAM" id="SSF53187">
    <property type="entry name" value="Zn-dependent exopeptidases"/>
    <property type="match status" value="1"/>
</dbReference>
<sequence length="423" mass="45266">MSATLSDEKIPSDGIERTVDRDFDTLQVAFLRDLVRVPSDNPPGDCAPHGRFATERLETLGFVVERDVVPPDVLERSGLRSATNLIIRQHFGNGDGPVVALNAHGDVVPPGGGWTHDPYAGVIEEGRLYGRGAAVSKSDFATFAFALRALNAHAEGLQGQVELHFTYDEETGGSAGPGRLLEQGLTRPDYVISAGFTYGVMIAHKGSLQLDVTFTGKSAHSAWPDTGCDAIQAACGVMVALYAHRDALAARPSIIPGIGAPTLVIGTINGGVAANVVPEQATFRMERRIMPDEDADEVERELRDIIVRAVTVEGVTCAVRRHLLALPLVPESRQAPLVAALQDAAETVIGERIPAEGMPLFTDARLYSNAGCPTVLYGAGPRRLQDANGHRADEHVVLEDMRRATKVVAIALWRLLGRPGTQS</sequence>
<dbReference type="Pfam" id="PF01546">
    <property type="entry name" value="Peptidase_M20"/>
    <property type="match status" value="1"/>
</dbReference>
<dbReference type="Gene3D" id="3.40.630.10">
    <property type="entry name" value="Zn peptidases"/>
    <property type="match status" value="1"/>
</dbReference>
<dbReference type="EMBL" id="JABEQG010000050">
    <property type="protein sequence ID" value="MBB2157961.1"/>
    <property type="molecule type" value="Genomic_DNA"/>
</dbReference>
<evidence type="ECO:0000256" key="5">
    <source>
        <dbReference type="ARBA" id="ARBA00011921"/>
    </source>
</evidence>
<dbReference type="GO" id="GO:0009089">
    <property type="term" value="P:lysine biosynthetic process via diaminopimelate"/>
    <property type="evidence" value="ECO:0007669"/>
    <property type="project" value="UniProtKB-UniPathway"/>
</dbReference>
<comment type="cofactor">
    <cofactor evidence="1">
        <name>Co(2+)</name>
        <dbReference type="ChEBI" id="CHEBI:48828"/>
    </cofactor>
</comment>
<dbReference type="AlphaFoldDB" id="A0A7W4NHQ9"/>
<evidence type="ECO:0000256" key="6">
    <source>
        <dbReference type="ARBA" id="ARBA00016853"/>
    </source>
</evidence>
<proteinExistence type="inferred from homology"/>
<evidence type="ECO:0000313" key="13">
    <source>
        <dbReference type="EMBL" id="MBB2157961.1"/>
    </source>
</evidence>
<evidence type="ECO:0000256" key="3">
    <source>
        <dbReference type="ARBA" id="ARBA00005130"/>
    </source>
</evidence>
<dbReference type="InterPro" id="IPR002933">
    <property type="entry name" value="Peptidase_M20"/>
</dbReference>
<protein>
    <recommendedName>
        <fullName evidence="6">Probable succinyl-diaminopimelate desuccinylase</fullName>
        <ecNumber evidence="5">3.5.1.18</ecNumber>
    </recommendedName>
</protein>
<gene>
    <name evidence="13" type="ORF">HLH33_16915</name>
</gene>
<keyword evidence="7" id="KW-0479">Metal-binding</keyword>
<dbReference type="Proteomes" id="UP000550787">
    <property type="component" value="Unassembled WGS sequence"/>
</dbReference>
<evidence type="ECO:0000256" key="9">
    <source>
        <dbReference type="ARBA" id="ARBA00022833"/>
    </source>
</evidence>
<comment type="catalytic activity">
    <reaction evidence="11">
        <text>N-succinyl-(2S,6S)-2,6-diaminopimelate + H2O = (2S,6S)-2,6-diaminopimelate + succinate</text>
        <dbReference type="Rhea" id="RHEA:22608"/>
        <dbReference type="ChEBI" id="CHEBI:15377"/>
        <dbReference type="ChEBI" id="CHEBI:30031"/>
        <dbReference type="ChEBI" id="CHEBI:57609"/>
        <dbReference type="ChEBI" id="CHEBI:58087"/>
        <dbReference type="EC" id="3.5.1.18"/>
    </reaction>
</comment>
<dbReference type="Gene3D" id="3.30.70.360">
    <property type="match status" value="1"/>
</dbReference>
<evidence type="ECO:0000256" key="4">
    <source>
        <dbReference type="ARBA" id="ARBA00006247"/>
    </source>
</evidence>
<dbReference type="InterPro" id="IPR010182">
    <property type="entry name" value="ArgE/DapE"/>
</dbReference>
<dbReference type="PANTHER" id="PTHR43808">
    <property type="entry name" value="ACETYLORNITHINE DEACETYLASE"/>
    <property type="match status" value="1"/>
</dbReference>
<accession>A0A7W4NHQ9</accession>